<feature type="domain" description="HTH marR-type" evidence="1">
    <location>
        <begin position="11"/>
        <end position="142"/>
    </location>
</feature>
<dbReference type="InterPro" id="IPR039422">
    <property type="entry name" value="MarR/SlyA-like"/>
</dbReference>
<dbReference type="Gene3D" id="1.10.10.10">
    <property type="entry name" value="Winged helix-like DNA-binding domain superfamily/Winged helix DNA-binding domain"/>
    <property type="match status" value="1"/>
</dbReference>
<dbReference type="HOGENOM" id="CLU_083287_5_0_11"/>
<dbReference type="eggNOG" id="COG1846">
    <property type="taxonomic scope" value="Bacteria"/>
</dbReference>
<dbReference type="GO" id="GO:0006950">
    <property type="term" value="P:response to stress"/>
    <property type="evidence" value="ECO:0007669"/>
    <property type="project" value="TreeGrafter"/>
</dbReference>
<evidence type="ECO:0000259" key="1">
    <source>
        <dbReference type="PROSITE" id="PS50995"/>
    </source>
</evidence>
<sequence>MPGRTPEGDALTDLVLPLFEVAAELESAAMSITDGTSLSPAMWKVLGLVIDEPLTVAEISRRLGNARQSVQRLANVAVETGAAQWQSNPAHKRSPLLALTPVGKANLAELRPRQHRWANAVGGKMGEEELQCLSSHIERLLSTLRDVSINRAQLTVAE</sequence>
<dbReference type="SMART" id="SM00347">
    <property type="entry name" value="HTH_MARR"/>
    <property type="match status" value="1"/>
</dbReference>
<keyword evidence="3" id="KW-1185">Reference proteome</keyword>
<dbReference type="RefSeq" id="WP_005290290.1">
    <property type="nucleotide sequence ID" value="NZ_CM000961.1"/>
</dbReference>
<dbReference type="OrthoDB" id="5511415at2"/>
<protein>
    <recommendedName>
        <fullName evidence="1">HTH marR-type domain-containing protein</fullName>
    </recommendedName>
</protein>
<name>D7WD05_9CORY</name>
<dbReference type="Pfam" id="PF12802">
    <property type="entry name" value="MarR_2"/>
    <property type="match status" value="1"/>
</dbReference>
<dbReference type="AlphaFoldDB" id="D7WD05"/>
<dbReference type="PANTHER" id="PTHR33164:SF99">
    <property type="entry name" value="MARR FAMILY REGULATORY PROTEIN"/>
    <property type="match status" value="1"/>
</dbReference>
<dbReference type="STRING" id="585529.HMPREF0291_11693"/>
<dbReference type="SUPFAM" id="SSF46785">
    <property type="entry name" value="Winged helix' DNA-binding domain"/>
    <property type="match status" value="1"/>
</dbReference>
<organism evidence="2 3">
    <name type="scientific">Corynebacterium genitalium ATCC 33030</name>
    <dbReference type="NCBI Taxonomy" id="585529"/>
    <lineage>
        <taxon>Bacteria</taxon>
        <taxon>Bacillati</taxon>
        <taxon>Actinomycetota</taxon>
        <taxon>Actinomycetes</taxon>
        <taxon>Mycobacteriales</taxon>
        <taxon>Corynebacteriaceae</taxon>
        <taxon>Corynebacterium</taxon>
    </lineage>
</organism>
<proteinExistence type="predicted"/>
<dbReference type="InterPro" id="IPR036388">
    <property type="entry name" value="WH-like_DNA-bd_sf"/>
</dbReference>
<comment type="caution">
    <text evidence="2">The sequence shown here is derived from an EMBL/GenBank/DDBJ whole genome shotgun (WGS) entry which is preliminary data.</text>
</comment>
<evidence type="ECO:0000313" key="2">
    <source>
        <dbReference type="EMBL" id="EFK54036.1"/>
    </source>
</evidence>
<accession>D7WD05</accession>
<dbReference type="GO" id="GO:0003700">
    <property type="term" value="F:DNA-binding transcription factor activity"/>
    <property type="evidence" value="ECO:0007669"/>
    <property type="project" value="InterPro"/>
</dbReference>
<gene>
    <name evidence="2" type="ORF">HMPREF0291_11693</name>
</gene>
<evidence type="ECO:0000313" key="3">
    <source>
        <dbReference type="Proteomes" id="UP000004208"/>
    </source>
</evidence>
<reference evidence="2" key="1">
    <citation type="submission" date="2010-06" db="EMBL/GenBank/DDBJ databases">
        <authorList>
            <person name="Muzny D."/>
            <person name="Qin X."/>
            <person name="Buhay C."/>
            <person name="Dugan-Rocha S."/>
            <person name="Ding Y."/>
            <person name="Chen G."/>
            <person name="Hawes A."/>
            <person name="Holder M."/>
            <person name="Jhangiani S."/>
            <person name="Johnson A."/>
            <person name="Khan Z."/>
            <person name="Li Z."/>
            <person name="Liu W."/>
            <person name="Liu X."/>
            <person name="Perez L."/>
            <person name="Shen H."/>
            <person name="Wang Q."/>
            <person name="Watt J."/>
            <person name="Xi L."/>
            <person name="Xin Y."/>
            <person name="Zhou J."/>
            <person name="Deng J."/>
            <person name="Jiang H."/>
            <person name="Liu Y."/>
            <person name="Qu J."/>
            <person name="Song X.-Z."/>
            <person name="Zhang L."/>
            <person name="Villasana D."/>
            <person name="Johnson A."/>
            <person name="Liu J."/>
            <person name="Liyanage D."/>
            <person name="Lorensuhewa L."/>
            <person name="Robinson T."/>
            <person name="Song A."/>
            <person name="Song B.-B."/>
            <person name="Dinh H."/>
            <person name="Thornton R."/>
            <person name="Coyle M."/>
            <person name="Francisco L."/>
            <person name="Jackson L."/>
            <person name="Javaid M."/>
            <person name="Korchina V."/>
            <person name="Kovar C."/>
            <person name="Mata R."/>
            <person name="Mathew T."/>
            <person name="Ngo R."/>
            <person name="Nguyen L."/>
            <person name="Nguyen N."/>
            <person name="Okwuonu G."/>
            <person name="Ongeri F."/>
            <person name="Pham C."/>
            <person name="Simmons D."/>
            <person name="Wilczek-Boney K."/>
            <person name="Hale W."/>
            <person name="Jakkamsetti A."/>
            <person name="Pham P."/>
            <person name="Ruth R."/>
            <person name="San Lucas F."/>
            <person name="Warren J."/>
            <person name="Zhang J."/>
            <person name="Zhao Z."/>
            <person name="Zhou C."/>
            <person name="Zhu D."/>
            <person name="Lee S."/>
            <person name="Bess C."/>
            <person name="Blankenburg K."/>
            <person name="Forbes L."/>
            <person name="Fu Q."/>
            <person name="Gubbala S."/>
            <person name="Hirani K."/>
            <person name="Jayaseelan J.C."/>
            <person name="Lara F."/>
            <person name="Munidasa M."/>
            <person name="Palculict T."/>
            <person name="Patil S."/>
            <person name="Pu L.-L."/>
            <person name="Saada N."/>
            <person name="Tang L."/>
            <person name="Weissenberger G."/>
            <person name="Zhu Y."/>
            <person name="Hemphill L."/>
            <person name="Shang Y."/>
            <person name="Youmans B."/>
            <person name="Ayvaz T."/>
            <person name="Ross M."/>
            <person name="Santibanez J."/>
            <person name="Aqrawi P."/>
            <person name="Gross S."/>
            <person name="Joshi V."/>
            <person name="Fowler G."/>
            <person name="Nazareth L."/>
            <person name="Reid J."/>
            <person name="Worley K."/>
            <person name="Petrosino J."/>
            <person name="Highlander S."/>
            <person name="Gibbs R."/>
        </authorList>
    </citation>
    <scope>NUCLEOTIDE SEQUENCE [LARGE SCALE GENOMIC DNA]</scope>
    <source>
        <strain evidence="2">ATCC 33030</strain>
    </source>
</reference>
<dbReference type="EMBL" id="ACLJ02000003">
    <property type="protein sequence ID" value="EFK54036.1"/>
    <property type="molecule type" value="Genomic_DNA"/>
</dbReference>
<dbReference type="InterPro" id="IPR000835">
    <property type="entry name" value="HTH_MarR-typ"/>
</dbReference>
<dbReference type="Proteomes" id="UP000004208">
    <property type="component" value="Unassembled WGS sequence"/>
</dbReference>
<dbReference type="PROSITE" id="PS50995">
    <property type="entry name" value="HTH_MARR_2"/>
    <property type="match status" value="1"/>
</dbReference>
<dbReference type="InterPro" id="IPR036390">
    <property type="entry name" value="WH_DNA-bd_sf"/>
</dbReference>
<dbReference type="PANTHER" id="PTHR33164">
    <property type="entry name" value="TRANSCRIPTIONAL REGULATOR, MARR FAMILY"/>
    <property type="match status" value="1"/>
</dbReference>